<evidence type="ECO:0000256" key="4">
    <source>
        <dbReference type="ARBA" id="ARBA00022884"/>
    </source>
</evidence>
<feature type="region of interest" description="Disordered" evidence="7">
    <location>
        <begin position="269"/>
        <end position="393"/>
    </location>
</feature>
<dbReference type="InterPro" id="IPR000504">
    <property type="entry name" value="RRM_dom"/>
</dbReference>
<dbReference type="GO" id="GO:0000398">
    <property type="term" value="P:mRNA splicing, via spliceosome"/>
    <property type="evidence" value="ECO:0007669"/>
    <property type="project" value="UniProtKB-ARBA"/>
</dbReference>
<gene>
    <name evidence="9" type="primary">sap49</name>
    <name evidence="9" type="ORF">LTR09_005021</name>
</gene>
<keyword evidence="4 6" id="KW-0694">RNA-binding</keyword>
<evidence type="ECO:0000256" key="6">
    <source>
        <dbReference type="PROSITE-ProRule" id="PRU00176"/>
    </source>
</evidence>
<keyword evidence="10" id="KW-1185">Reference proteome</keyword>
<reference evidence="9" key="1">
    <citation type="submission" date="2023-04" db="EMBL/GenBank/DDBJ databases">
        <title>Black Yeasts Isolated from many extreme environments.</title>
        <authorList>
            <person name="Coleine C."/>
            <person name="Stajich J.E."/>
            <person name="Selbmann L."/>
        </authorList>
    </citation>
    <scope>NUCLEOTIDE SEQUENCE</scope>
    <source>
        <strain evidence="9">CCFEE 5312</strain>
    </source>
</reference>
<evidence type="ECO:0000256" key="5">
    <source>
        <dbReference type="ARBA" id="ARBA00023242"/>
    </source>
</evidence>
<dbReference type="EMBL" id="JAWDJX010000014">
    <property type="protein sequence ID" value="KAK3053742.1"/>
    <property type="molecule type" value="Genomic_DNA"/>
</dbReference>
<evidence type="ECO:0000313" key="10">
    <source>
        <dbReference type="Proteomes" id="UP001271007"/>
    </source>
</evidence>
<dbReference type="GO" id="GO:0003723">
    <property type="term" value="F:RNA binding"/>
    <property type="evidence" value="ECO:0007669"/>
    <property type="project" value="UniProtKB-UniRule"/>
</dbReference>
<feature type="compositionally biased region" description="Low complexity" evidence="7">
    <location>
        <begin position="287"/>
        <end position="297"/>
    </location>
</feature>
<dbReference type="InterPro" id="IPR052084">
    <property type="entry name" value="SF3B4_spliceosome_assoc"/>
</dbReference>
<dbReference type="PANTHER" id="PTHR48030">
    <property type="entry name" value="SPLICING FACTOR 3B SUBUNIT 4"/>
    <property type="match status" value="1"/>
</dbReference>
<proteinExistence type="inferred from homology"/>
<keyword evidence="3" id="KW-0677">Repeat</keyword>
<dbReference type="GO" id="GO:0048026">
    <property type="term" value="P:positive regulation of mRNA splicing, via spliceosome"/>
    <property type="evidence" value="ECO:0007669"/>
    <property type="project" value="TreeGrafter"/>
</dbReference>
<organism evidence="9 10">
    <name type="scientific">Extremus antarcticus</name>
    <dbReference type="NCBI Taxonomy" id="702011"/>
    <lineage>
        <taxon>Eukaryota</taxon>
        <taxon>Fungi</taxon>
        <taxon>Dikarya</taxon>
        <taxon>Ascomycota</taxon>
        <taxon>Pezizomycotina</taxon>
        <taxon>Dothideomycetes</taxon>
        <taxon>Dothideomycetidae</taxon>
        <taxon>Mycosphaerellales</taxon>
        <taxon>Extremaceae</taxon>
        <taxon>Extremus</taxon>
    </lineage>
</organism>
<sequence>MSGGRHFDQDKESTAYAGNLDERVTDALLWELFTQMGPVVNVHLPKDRVSQLHQGYGFVEMRSEEDAEYACKILNNTRMFGKPIRVNKASADRRGPGGETIGGSQGVGAELFAGNLDGSVDERVLYETFSRFGPLVATPKVARAEDGLSKGYGFLSYASFEASDDAIANMHGQYLSNKEITVQYAYKKDGKGERHGDAAERALAAQAKLHGVEVNIPAMPAALVAPVPTAPVYPAQAPYYPQQSGTGGYNAPHDRNNMMNMGPLSFGPSFSNQAFPPTMPGYGGQPQGYSPMPSQAPYVPPQYQPSPYQQPQYAQPQYQQPQYQPNMMPPPTFAPSPQAGFGPNRSNNASPYGAPPPGAGLPQRPGSTNAGPAGSQHPNNHSQNGPNSATGRS</sequence>
<feature type="compositionally biased region" description="Low complexity" evidence="7">
    <location>
        <begin position="305"/>
        <end position="326"/>
    </location>
</feature>
<feature type="domain" description="RRM" evidence="8">
    <location>
        <begin position="109"/>
        <end position="187"/>
    </location>
</feature>
<dbReference type="CDD" id="cd12334">
    <property type="entry name" value="RRM1_SF3B4"/>
    <property type="match status" value="1"/>
</dbReference>
<dbReference type="Proteomes" id="UP001271007">
    <property type="component" value="Unassembled WGS sequence"/>
</dbReference>
<dbReference type="PANTHER" id="PTHR48030:SF3">
    <property type="entry name" value="SPLICING FACTOR 3B SUBUNIT 4"/>
    <property type="match status" value="1"/>
</dbReference>
<accession>A0AAJ0GDR0</accession>
<dbReference type="FunFam" id="3.30.70.330:FF:000505">
    <property type="entry name" value="Splicing factor 3B subunit 4"/>
    <property type="match status" value="1"/>
</dbReference>
<dbReference type="SUPFAM" id="SSF54928">
    <property type="entry name" value="RNA-binding domain, RBD"/>
    <property type="match status" value="1"/>
</dbReference>
<evidence type="ECO:0000256" key="3">
    <source>
        <dbReference type="ARBA" id="ARBA00022737"/>
    </source>
</evidence>
<dbReference type="Gene3D" id="3.30.70.330">
    <property type="match status" value="2"/>
</dbReference>
<dbReference type="InterPro" id="IPR012677">
    <property type="entry name" value="Nucleotide-bd_a/b_plait_sf"/>
</dbReference>
<name>A0AAJ0GDR0_9PEZI</name>
<evidence type="ECO:0000256" key="7">
    <source>
        <dbReference type="SAM" id="MobiDB-lite"/>
    </source>
</evidence>
<comment type="similarity">
    <text evidence="2">Belongs to the SF3B4 family.</text>
</comment>
<comment type="caution">
    <text evidence="9">The sequence shown here is derived from an EMBL/GenBank/DDBJ whole genome shotgun (WGS) entry which is preliminary data.</text>
</comment>
<dbReference type="AlphaFoldDB" id="A0AAJ0GDR0"/>
<evidence type="ECO:0000313" key="9">
    <source>
        <dbReference type="EMBL" id="KAK3053742.1"/>
    </source>
</evidence>
<dbReference type="FunFam" id="3.30.70.330:FF:000895">
    <property type="entry name" value="Hsh49p"/>
    <property type="match status" value="1"/>
</dbReference>
<evidence type="ECO:0000259" key="8">
    <source>
        <dbReference type="PROSITE" id="PS50102"/>
    </source>
</evidence>
<dbReference type="InterPro" id="IPR035979">
    <property type="entry name" value="RBD_domain_sf"/>
</dbReference>
<evidence type="ECO:0000256" key="2">
    <source>
        <dbReference type="ARBA" id="ARBA00008363"/>
    </source>
</evidence>
<dbReference type="SMART" id="SM00360">
    <property type="entry name" value="RRM"/>
    <property type="match status" value="2"/>
</dbReference>
<feature type="compositionally biased region" description="Polar residues" evidence="7">
    <location>
        <begin position="376"/>
        <end position="393"/>
    </location>
</feature>
<dbReference type="Pfam" id="PF00076">
    <property type="entry name" value="RRM_1"/>
    <property type="match status" value="2"/>
</dbReference>
<keyword evidence="5" id="KW-0539">Nucleus</keyword>
<dbReference type="InterPro" id="IPR034158">
    <property type="entry name" value="SF3B4_RRM1"/>
</dbReference>
<dbReference type="GO" id="GO:0005730">
    <property type="term" value="C:nucleolus"/>
    <property type="evidence" value="ECO:0007669"/>
    <property type="project" value="TreeGrafter"/>
</dbReference>
<comment type="subcellular location">
    <subcellularLocation>
        <location evidence="1">Nucleus</location>
    </subcellularLocation>
</comment>
<dbReference type="GO" id="GO:0071011">
    <property type="term" value="C:precatalytic spliceosome"/>
    <property type="evidence" value="ECO:0007669"/>
    <property type="project" value="TreeGrafter"/>
</dbReference>
<evidence type="ECO:0000256" key="1">
    <source>
        <dbReference type="ARBA" id="ARBA00004123"/>
    </source>
</evidence>
<feature type="domain" description="RRM" evidence="8">
    <location>
        <begin position="13"/>
        <end position="91"/>
    </location>
</feature>
<dbReference type="PROSITE" id="PS50102">
    <property type="entry name" value="RRM"/>
    <property type="match status" value="2"/>
</dbReference>
<dbReference type="GO" id="GO:0005686">
    <property type="term" value="C:U2 snRNP"/>
    <property type="evidence" value="ECO:0007669"/>
    <property type="project" value="TreeGrafter"/>
</dbReference>
<protein>
    <submittedName>
        <fullName evidence="9">Spliceosome-associated protein 49</fullName>
    </submittedName>
</protein>